<evidence type="ECO:0000313" key="2">
    <source>
        <dbReference type="Proteomes" id="UP001629156"/>
    </source>
</evidence>
<dbReference type="Proteomes" id="UP001629156">
    <property type="component" value="Unassembled WGS sequence"/>
</dbReference>
<gene>
    <name evidence="1" type="ORF">ABS766_05475</name>
</gene>
<sequence length="73" mass="8272">MKKNFDLATVKNFILANALTENVMLMLHPSNFNKLIPEGKKARLLQISGINVIADNDNEVTEDEIDILEIKFN</sequence>
<organism evidence="1 2">
    <name type="scientific">Flavobacterium rhizosphaerae</name>
    <dbReference type="NCBI Taxonomy" id="3163298"/>
    <lineage>
        <taxon>Bacteria</taxon>
        <taxon>Pseudomonadati</taxon>
        <taxon>Bacteroidota</taxon>
        <taxon>Flavobacteriia</taxon>
        <taxon>Flavobacteriales</taxon>
        <taxon>Flavobacteriaceae</taxon>
        <taxon>Flavobacterium</taxon>
    </lineage>
</organism>
<dbReference type="EMBL" id="JBELPZ010000003">
    <property type="protein sequence ID" value="MFL9843866.1"/>
    <property type="molecule type" value="Genomic_DNA"/>
</dbReference>
<reference evidence="1 2" key="1">
    <citation type="submission" date="2024-06" db="EMBL/GenBank/DDBJ databases">
        <authorList>
            <person name="Kaempfer P."/>
            <person name="Viver T."/>
        </authorList>
    </citation>
    <scope>NUCLEOTIDE SEQUENCE [LARGE SCALE GENOMIC DNA]</scope>
    <source>
        <strain evidence="1 2">ST-119</strain>
    </source>
</reference>
<evidence type="ECO:0000313" key="1">
    <source>
        <dbReference type="EMBL" id="MFL9843866.1"/>
    </source>
</evidence>
<proteinExistence type="predicted"/>
<accession>A0ABW8YUA7</accession>
<protein>
    <submittedName>
        <fullName evidence="1">Uncharacterized protein</fullName>
    </submittedName>
</protein>
<dbReference type="RefSeq" id="WP_408084114.1">
    <property type="nucleotide sequence ID" value="NZ_JBELPZ010000003.1"/>
</dbReference>
<name>A0ABW8YUA7_9FLAO</name>
<comment type="caution">
    <text evidence="1">The sequence shown here is derived from an EMBL/GenBank/DDBJ whole genome shotgun (WGS) entry which is preliminary data.</text>
</comment>
<keyword evidence="2" id="KW-1185">Reference proteome</keyword>